<feature type="compositionally biased region" description="Basic residues" evidence="1">
    <location>
        <begin position="258"/>
        <end position="267"/>
    </location>
</feature>
<evidence type="ECO:0000313" key="4">
    <source>
        <dbReference type="Proteomes" id="UP000011083"/>
    </source>
</evidence>
<reference evidence="3 4" key="1">
    <citation type="journal article" date="2013" name="Genome Biol.">
        <title>Genome of Acanthamoeba castellanii highlights extensive lateral gene transfer and early evolution of tyrosine kinase signaling.</title>
        <authorList>
            <person name="Clarke M."/>
            <person name="Lohan A.J."/>
            <person name="Liu B."/>
            <person name="Lagkouvardos I."/>
            <person name="Roy S."/>
            <person name="Zafar N."/>
            <person name="Bertelli C."/>
            <person name="Schilde C."/>
            <person name="Kianianmomeni A."/>
            <person name="Burglin T.R."/>
            <person name="Frech C."/>
            <person name="Turcotte B."/>
            <person name="Kopec K.O."/>
            <person name="Synnott J.M."/>
            <person name="Choo C."/>
            <person name="Paponov I."/>
            <person name="Finkler A."/>
            <person name="Soon Heng Tan C."/>
            <person name="Hutchins A.P."/>
            <person name="Weinmeier T."/>
            <person name="Rattei T."/>
            <person name="Chu J.S."/>
            <person name="Gimenez G."/>
            <person name="Irimia M."/>
            <person name="Rigden D.J."/>
            <person name="Fitzpatrick D.A."/>
            <person name="Lorenzo-Morales J."/>
            <person name="Bateman A."/>
            <person name="Chiu C.H."/>
            <person name="Tang P."/>
            <person name="Hegemann P."/>
            <person name="Fromm H."/>
            <person name="Raoult D."/>
            <person name="Greub G."/>
            <person name="Miranda-Saavedra D."/>
            <person name="Chen N."/>
            <person name="Nash P."/>
            <person name="Ginger M.L."/>
            <person name="Horn M."/>
            <person name="Schaap P."/>
            <person name="Caler L."/>
            <person name="Loftus B."/>
        </authorList>
    </citation>
    <scope>NUCLEOTIDE SEQUENCE [LARGE SCALE GENOMIC DNA]</scope>
    <source>
        <strain evidence="3 4">Neff</strain>
    </source>
</reference>
<dbReference type="OMA" id="DLIDWAY"/>
<evidence type="ECO:0000256" key="1">
    <source>
        <dbReference type="SAM" id="MobiDB-lite"/>
    </source>
</evidence>
<dbReference type="Pfam" id="PF02037">
    <property type="entry name" value="SAP"/>
    <property type="match status" value="1"/>
</dbReference>
<dbReference type="AlphaFoldDB" id="L8H562"/>
<dbReference type="Proteomes" id="UP000011083">
    <property type="component" value="Unassembled WGS sequence"/>
</dbReference>
<dbReference type="PROSITE" id="PS50800">
    <property type="entry name" value="SAP"/>
    <property type="match status" value="1"/>
</dbReference>
<feature type="region of interest" description="Disordered" evidence="1">
    <location>
        <begin position="253"/>
        <end position="296"/>
    </location>
</feature>
<dbReference type="RefSeq" id="XP_004342514.1">
    <property type="nucleotide sequence ID" value="XM_004342465.1"/>
</dbReference>
<sequence>MTAVLNSLGLETLEELYYHDDPHAAKEEKKKLKKKDIVDAISDKIDTYAIEVFIASLPLAQLKTVAEKAKVPFKEEDNKNSRSVLSRRLTEQVVSAGFDEFLETVDADTLKAVAEDFDVKADKKAIAEAARTFAAERYFGNFDVESLRALAEELKLKQAAKTSSKRKLVEAIVTQEDAEPVEAPKKKKQKTDVGKKKALEKGITYDEIFQHYYVEELRDFVKSKGIKVSGKKPVLIKRILAYLAGETEGIMAGDKTEKAKKKKKATTKKAAAAKKGAASTSAKGKGKKEENGNGDE</sequence>
<keyword evidence="4" id="KW-1185">Reference proteome</keyword>
<evidence type="ECO:0000313" key="3">
    <source>
        <dbReference type="EMBL" id="ELR20320.1"/>
    </source>
</evidence>
<evidence type="ECO:0000259" key="2">
    <source>
        <dbReference type="PROSITE" id="PS50800"/>
    </source>
</evidence>
<organism evidence="3 4">
    <name type="scientific">Acanthamoeba castellanii (strain ATCC 30010 / Neff)</name>
    <dbReference type="NCBI Taxonomy" id="1257118"/>
    <lineage>
        <taxon>Eukaryota</taxon>
        <taxon>Amoebozoa</taxon>
        <taxon>Discosea</taxon>
        <taxon>Longamoebia</taxon>
        <taxon>Centramoebida</taxon>
        <taxon>Acanthamoebidae</taxon>
        <taxon>Acanthamoeba</taxon>
    </lineage>
</organism>
<dbReference type="InterPro" id="IPR003034">
    <property type="entry name" value="SAP_dom"/>
</dbReference>
<feature type="compositionally biased region" description="Low complexity" evidence="1">
    <location>
        <begin position="268"/>
        <end position="283"/>
    </location>
</feature>
<dbReference type="Gene3D" id="1.10.720.30">
    <property type="entry name" value="SAP domain"/>
    <property type="match status" value="1"/>
</dbReference>
<dbReference type="SUPFAM" id="SSF68906">
    <property type="entry name" value="SAP domain"/>
    <property type="match status" value="1"/>
</dbReference>
<dbReference type="EMBL" id="KB007920">
    <property type="protein sequence ID" value="ELR20320.1"/>
    <property type="molecule type" value="Genomic_DNA"/>
</dbReference>
<name>L8H562_ACACF</name>
<dbReference type="KEGG" id="acan:ACA1_184730"/>
<protein>
    <recommendedName>
        <fullName evidence="2">SAP domain-containing protein</fullName>
    </recommendedName>
</protein>
<dbReference type="VEuPathDB" id="AmoebaDB:ACA1_184730"/>
<feature type="compositionally biased region" description="Basic and acidic residues" evidence="1">
    <location>
        <begin position="287"/>
        <end position="296"/>
    </location>
</feature>
<gene>
    <name evidence="3" type="ORF">ACA1_184730</name>
</gene>
<feature type="domain" description="SAP" evidence="2">
    <location>
        <begin position="209"/>
        <end position="243"/>
    </location>
</feature>
<dbReference type="InterPro" id="IPR036361">
    <property type="entry name" value="SAP_dom_sf"/>
</dbReference>
<dbReference type="GeneID" id="14921170"/>
<dbReference type="OrthoDB" id="21013at2759"/>
<proteinExistence type="predicted"/>
<accession>L8H562</accession>